<protein>
    <recommendedName>
        <fullName evidence="1">Envelope protein N-terminal domain-containing protein</fullName>
    </recommendedName>
</protein>
<gene>
    <name evidence="2" type="ORF">EA473_03005</name>
</gene>
<dbReference type="EMBL" id="REGA01000002">
    <property type="protein sequence ID" value="RQG97062.1"/>
    <property type="molecule type" value="Genomic_DNA"/>
</dbReference>
<sequence length="625" mass="69785">MGDSDVYQPGQCLLARREMMLRAGTTAAAILATQSGSVTACDTLDECDYGGGFWEGSIAQQGWRWATDNWDGLFSSGYDKDEVDDMSKVNQHWRIYDTFDMLDRHVDDSLLTEVGNWVQPGDPDASALSRAIWSEVDTWMFRELQDGTSDQEILESARHEARERLDTRYRNTLRQWNEYAADVASVFLQFAEEDIEFETVDHVEGEAVTEPSEDISLGTTDNDLHNRYVISSEGCLPDREGSAIQWHTLMFDVVDYELPTGETEPYYRITAEWRQSGSYDDYFNDAYVTLSPFPDEFESRTDDMPSEYGDTIVTEGGSYYEDGKEEISDDEWIPIFRLDETWNPIVDAIQTVEDTVESEINDYVYQALDAVTAGDIEDVDLVSAFDMAGEIGDGEDFNILAAQSLTLGLAAPPDVETEVTIDINGMERTGHLFPDWDFTQLHDFQYEHEDGELVVFDHSLMPDSIYLVDDGDEVHEFTADELEGGVDVDEPVSIDVDPEGELSAGVPTGTTLTAGEHFHHAQFGFVSGDEYERRSFSDGDEITLLEVDGDDDTTYELSSYETVTRDPARSVDRAHEREERYVTVQDLEEQSLGGGGSGGVDDIWLIGGLAALILSTAAAALMGDS</sequence>
<feature type="domain" description="Envelope protein N-terminal" evidence="1">
    <location>
        <begin position="78"/>
        <end position="405"/>
    </location>
</feature>
<proteinExistence type="predicted"/>
<name>A0A3N6NDY7_NATCH</name>
<dbReference type="RefSeq" id="WP_124194181.1">
    <property type="nucleotide sequence ID" value="NZ_REGA01000002.1"/>
</dbReference>
<dbReference type="Proteomes" id="UP000282323">
    <property type="component" value="Unassembled WGS sequence"/>
</dbReference>
<comment type="caution">
    <text evidence="2">The sequence shown here is derived from an EMBL/GenBank/DDBJ whole genome shotgun (WGS) entry which is preliminary data.</text>
</comment>
<organism evidence="2 3">
    <name type="scientific">Natrarchaeobius chitinivorans</name>
    <dbReference type="NCBI Taxonomy" id="1679083"/>
    <lineage>
        <taxon>Archaea</taxon>
        <taxon>Methanobacteriati</taxon>
        <taxon>Methanobacteriota</taxon>
        <taxon>Stenosarchaea group</taxon>
        <taxon>Halobacteria</taxon>
        <taxon>Halobacteriales</taxon>
        <taxon>Natrialbaceae</taxon>
        <taxon>Natrarchaeobius</taxon>
    </lineage>
</organism>
<reference evidence="2 3" key="1">
    <citation type="submission" date="2018-10" db="EMBL/GenBank/DDBJ databases">
        <title>Natrarchaeobius chitinivorans gen. nov., sp. nov., and Natrarchaeobius haloalkaliphilus sp. nov., alkaliphilic, chitin-utilizing haloarchaea from hypersaline alkaline lakes.</title>
        <authorList>
            <person name="Sorokin D.Y."/>
            <person name="Elcheninov A.G."/>
            <person name="Kostrikina N.A."/>
            <person name="Bale N.J."/>
            <person name="Sinninghe Damste J.S."/>
            <person name="Khijniak T.V."/>
            <person name="Kublanov I.V."/>
            <person name="Toshchakov S.V."/>
        </authorList>
    </citation>
    <scope>NUCLEOTIDE SEQUENCE [LARGE SCALE GENOMIC DNA]</scope>
    <source>
        <strain evidence="2 3">AArcht4T</strain>
    </source>
</reference>
<evidence type="ECO:0000259" key="1">
    <source>
        <dbReference type="Pfam" id="PF26255"/>
    </source>
</evidence>
<dbReference type="Pfam" id="PF26255">
    <property type="entry name" value="Viral_env_HRPV"/>
    <property type="match status" value="1"/>
</dbReference>
<evidence type="ECO:0000313" key="3">
    <source>
        <dbReference type="Proteomes" id="UP000282323"/>
    </source>
</evidence>
<evidence type="ECO:0000313" key="2">
    <source>
        <dbReference type="EMBL" id="RQG97062.1"/>
    </source>
</evidence>
<dbReference type="AlphaFoldDB" id="A0A3N6NDY7"/>
<dbReference type="InterPro" id="IPR058677">
    <property type="entry name" value="ORF4_N"/>
</dbReference>
<keyword evidence="3" id="KW-1185">Reference proteome</keyword>
<accession>A0A3N6NDY7</accession>